<evidence type="ECO:0000256" key="4">
    <source>
        <dbReference type="ARBA" id="ARBA00023125"/>
    </source>
</evidence>
<evidence type="ECO:0000259" key="8">
    <source>
        <dbReference type="PROSITE" id="PS50110"/>
    </source>
</evidence>
<dbReference type="InterPro" id="IPR009057">
    <property type="entry name" value="Homeodomain-like_sf"/>
</dbReference>
<feature type="modified residue" description="4-aspartylphosphate" evidence="6">
    <location>
        <position position="56"/>
    </location>
</feature>
<dbReference type="FunFam" id="3.40.50.300:FF:000006">
    <property type="entry name" value="DNA-binding transcriptional regulator NtrC"/>
    <property type="match status" value="1"/>
</dbReference>
<dbReference type="Gene3D" id="1.10.8.60">
    <property type="match status" value="1"/>
</dbReference>
<keyword evidence="6" id="KW-0597">Phosphoprotein</keyword>
<evidence type="ECO:0000256" key="2">
    <source>
        <dbReference type="ARBA" id="ARBA00022840"/>
    </source>
</evidence>
<evidence type="ECO:0000256" key="3">
    <source>
        <dbReference type="ARBA" id="ARBA00023015"/>
    </source>
</evidence>
<dbReference type="Pfam" id="PF02954">
    <property type="entry name" value="HTH_8"/>
    <property type="match status" value="1"/>
</dbReference>
<dbReference type="PROSITE" id="PS00675">
    <property type="entry name" value="SIGMA54_INTERACT_1"/>
    <property type="match status" value="1"/>
</dbReference>
<dbReference type="GO" id="GO:0005524">
    <property type="term" value="F:ATP binding"/>
    <property type="evidence" value="ECO:0007669"/>
    <property type="project" value="UniProtKB-KW"/>
</dbReference>
<dbReference type="InterPro" id="IPR002078">
    <property type="entry name" value="Sigma_54_int"/>
</dbReference>
<keyword evidence="2" id="KW-0067">ATP-binding</keyword>
<feature type="domain" description="Sigma-54 factor interaction" evidence="7">
    <location>
        <begin position="140"/>
        <end position="369"/>
    </location>
</feature>
<keyword evidence="4" id="KW-0238">DNA-binding</keyword>
<evidence type="ECO:0000256" key="5">
    <source>
        <dbReference type="ARBA" id="ARBA00023163"/>
    </source>
</evidence>
<dbReference type="InterPro" id="IPR002197">
    <property type="entry name" value="HTH_Fis"/>
</dbReference>
<accession>A0A4Y3JAU2</accession>
<dbReference type="SUPFAM" id="SSF46689">
    <property type="entry name" value="Homeodomain-like"/>
    <property type="match status" value="1"/>
</dbReference>
<dbReference type="Pfam" id="PF00072">
    <property type="entry name" value="Response_reg"/>
    <property type="match status" value="1"/>
</dbReference>
<comment type="caution">
    <text evidence="9">The sequence shown here is derived from an EMBL/GenBank/DDBJ whole genome shotgun (WGS) entry which is preliminary data.</text>
</comment>
<name>A0A4Y3JAU2_ACIPI</name>
<dbReference type="GO" id="GO:0043565">
    <property type="term" value="F:sequence-specific DNA binding"/>
    <property type="evidence" value="ECO:0007669"/>
    <property type="project" value="InterPro"/>
</dbReference>
<dbReference type="RefSeq" id="WP_141316641.1">
    <property type="nucleotide sequence ID" value="NZ_BJLJ01000013.1"/>
</dbReference>
<reference evidence="9 10" key="1">
    <citation type="submission" date="2019-06" db="EMBL/GenBank/DDBJ databases">
        <title>Whole genome shotgun sequence of Acinetobacter pittii NBRC 110514.</title>
        <authorList>
            <person name="Hosoyama A."/>
            <person name="Uohara A."/>
            <person name="Ohji S."/>
            <person name="Ichikawa N."/>
        </authorList>
    </citation>
    <scope>NUCLEOTIDE SEQUENCE [LARGE SCALE GENOMIC DNA]</scope>
    <source>
        <strain evidence="9 10">NBRC 110514</strain>
    </source>
</reference>
<dbReference type="PANTHER" id="PTHR32071:SF100">
    <property type="entry name" value="RESPONSE REGULATOR PROTEIN PILR"/>
    <property type="match status" value="1"/>
</dbReference>
<dbReference type="GO" id="GO:0006355">
    <property type="term" value="P:regulation of DNA-templated transcription"/>
    <property type="evidence" value="ECO:0007669"/>
    <property type="project" value="InterPro"/>
</dbReference>
<dbReference type="InterPro" id="IPR025943">
    <property type="entry name" value="Sigma_54_int_dom_ATP-bd_2"/>
</dbReference>
<dbReference type="Proteomes" id="UP000317717">
    <property type="component" value="Unassembled WGS sequence"/>
</dbReference>
<evidence type="ECO:0000313" key="9">
    <source>
        <dbReference type="EMBL" id="GEA68903.1"/>
    </source>
</evidence>
<dbReference type="GO" id="GO:0000160">
    <property type="term" value="P:phosphorelay signal transduction system"/>
    <property type="evidence" value="ECO:0007669"/>
    <property type="project" value="InterPro"/>
</dbReference>
<dbReference type="Pfam" id="PF25601">
    <property type="entry name" value="AAA_lid_14"/>
    <property type="match status" value="1"/>
</dbReference>
<dbReference type="InterPro" id="IPR001789">
    <property type="entry name" value="Sig_transdc_resp-reg_receiver"/>
</dbReference>
<dbReference type="Gene3D" id="1.10.10.60">
    <property type="entry name" value="Homeodomain-like"/>
    <property type="match status" value="1"/>
</dbReference>
<dbReference type="CDD" id="cd00009">
    <property type="entry name" value="AAA"/>
    <property type="match status" value="1"/>
</dbReference>
<dbReference type="PROSITE" id="PS50045">
    <property type="entry name" value="SIGMA54_INTERACT_4"/>
    <property type="match status" value="1"/>
</dbReference>
<dbReference type="PRINTS" id="PR01590">
    <property type="entry name" value="HTHFIS"/>
</dbReference>
<dbReference type="InterPro" id="IPR025944">
    <property type="entry name" value="Sigma_54_int_dom_CS"/>
</dbReference>
<proteinExistence type="predicted"/>
<dbReference type="SMART" id="SM00382">
    <property type="entry name" value="AAA"/>
    <property type="match status" value="1"/>
</dbReference>
<dbReference type="AlphaFoldDB" id="A0A4Y3JAU2"/>
<keyword evidence="1" id="KW-0547">Nucleotide-binding</keyword>
<dbReference type="InterPro" id="IPR058031">
    <property type="entry name" value="AAA_lid_NorR"/>
</dbReference>
<dbReference type="PROSITE" id="PS00688">
    <property type="entry name" value="SIGMA54_INTERACT_3"/>
    <property type="match status" value="1"/>
</dbReference>
<sequence length="470" mass="52669">MAEQQPLVLLVDDEEDLCLLMQMTLARMGIKTHLAYRVEQAKQLFTQFHYDACLTDLNLPDGSGLELVQHVSQTYPHTPIAVLTAYGNMDIAIAALKAGAFDFVSKPINQIHLDQLLKKALNQPKPEHEFGETILENDLLIGRSPPIQNLRTAIKKIARSQAPVFVTGESGTGKEVVANLIHRLSNRSEGPFIAINCGAIPTELMESELFGHKKGSFTGATQDKQGLILSAHGGSLFLDEIAELPLSMQVKLLRAVQEKKIRPVGSDQEIDVDFRVISASHQDLDLLVQQGKFRQDLFFRIHVMDIMLPPLRDRGGDILLLANHFIQKVCTEWGISSKQLTASAETYLLQQDFPGNVRELRNMIERAITLSDDECIDLTHLAPPLRGSSVSPQIVTKQLNQTPTVQTHPKFPMEGLERYLENIEKDILLNALNMTHWNRTLAAKKLGMTFRSLRYRLKKFGLDTEMGEEV</sequence>
<dbReference type="InterPro" id="IPR027417">
    <property type="entry name" value="P-loop_NTPase"/>
</dbReference>
<dbReference type="InterPro" id="IPR003593">
    <property type="entry name" value="AAA+_ATPase"/>
</dbReference>
<keyword evidence="3" id="KW-0805">Transcription regulation</keyword>
<evidence type="ECO:0000313" key="10">
    <source>
        <dbReference type="Proteomes" id="UP000317717"/>
    </source>
</evidence>
<dbReference type="EMBL" id="BJLJ01000013">
    <property type="protein sequence ID" value="GEA68903.1"/>
    <property type="molecule type" value="Genomic_DNA"/>
</dbReference>
<dbReference type="InterPro" id="IPR025662">
    <property type="entry name" value="Sigma_54_int_dom_ATP-bd_1"/>
</dbReference>
<dbReference type="PANTHER" id="PTHR32071">
    <property type="entry name" value="TRANSCRIPTIONAL REGULATORY PROTEIN"/>
    <property type="match status" value="1"/>
</dbReference>
<dbReference type="Pfam" id="PF00158">
    <property type="entry name" value="Sigma54_activat"/>
    <property type="match status" value="1"/>
</dbReference>
<dbReference type="SUPFAM" id="SSF52172">
    <property type="entry name" value="CheY-like"/>
    <property type="match status" value="1"/>
</dbReference>
<dbReference type="Gene3D" id="3.40.50.300">
    <property type="entry name" value="P-loop containing nucleotide triphosphate hydrolases"/>
    <property type="match status" value="1"/>
</dbReference>
<dbReference type="SMART" id="SM00448">
    <property type="entry name" value="REC"/>
    <property type="match status" value="1"/>
</dbReference>
<organism evidence="9 10">
    <name type="scientific">Acinetobacter pittii</name>
    <name type="common">Acinetobacter genomosp. 3</name>
    <dbReference type="NCBI Taxonomy" id="48296"/>
    <lineage>
        <taxon>Bacteria</taxon>
        <taxon>Pseudomonadati</taxon>
        <taxon>Pseudomonadota</taxon>
        <taxon>Gammaproteobacteria</taxon>
        <taxon>Moraxellales</taxon>
        <taxon>Moraxellaceae</taxon>
        <taxon>Acinetobacter</taxon>
        <taxon>Acinetobacter calcoaceticus/baumannii complex</taxon>
    </lineage>
</organism>
<evidence type="ECO:0000259" key="7">
    <source>
        <dbReference type="PROSITE" id="PS50045"/>
    </source>
</evidence>
<dbReference type="Gene3D" id="3.40.50.2300">
    <property type="match status" value="1"/>
</dbReference>
<dbReference type="PROSITE" id="PS00676">
    <property type="entry name" value="SIGMA54_INTERACT_2"/>
    <property type="match status" value="1"/>
</dbReference>
<evidence type="ECO:0000256" key="1">
    <source>
        <dbReference type="ARBA" id="ARBA00022741"/>
    </source>
</evidence>
<protein>
    <submittedName>
        <fullName evidence="9">Sigma-54-dependent Fis family transcriptional regulator</fullName>
    </submittedName>
</protein>
<dbReference type="PROSITE" id="PS50110">
    <property type="entry name" value="RESPONSE_REGULATORY"/>
    <property type="match status" value="1"/>
</dbReference>
<dbReference type="SUPFAM" id="SSF52540">
    <property type="entry name" value="P-loop containing nucleoside triphosphate hydrolases"/>
    <property type="match status" value="1"/>
</dbReference>
<keyword evidence="5" id="KW-0804">Transcription</keyword>
<gene>
    <name evidence="9" type="primary">pilR</name>
    <name evidence="9" type="ORF">PA3_30610</name>
</gene>
<evidence type="ECO:0000256" key="6">
    <source>
        <dbReference type="PROSITE-ProRule" id="PRU00169"/>
    </source>
</evidence>
<feature type="domain" description="Response regulatory" evidence="8">
    <location>
        <begin position="7"/>
        <end position="121"/>
    </location>
</feature>
<dbReference type="InterPro" id="IPR011006">
    <property type="entry name" value="CheY-like_superfamily"/>
</dbReference>